<dbReference type="Gene3D" id="3.40.50.1000">
    <property type="entry name" value="HAD superfamily/HAD-like"/>
    <property type="match status" value="1"/>
</dbReference>
<dbReference type="Pfam" id="PF08282">
    <property type="entry name" value="Hydrolase_3"/>
    <property type="match status" value="1"/>
</dbReference>
<accession>A0A412G4N2</accession>
<dbReference type="InterPro" id="IPR036412">
    <property type="entry name" value="HAD-like_sf"/>
</dbReference>
<dbReference type="InterPro" id="IPR023214">
    <property type="entry name" value="HAD_sf"/>
</dbReference>
<dbReference type="GeneID" id="83014787"/>
<gene>
    <name evidence="1" type="ORF">DWY25_05130</name>
</gene>
<protein>
    <submittedName>
        <fullName evidence="1">HAD family phosphatase</fullName>
    </submittedName>
</protein>
<dbReference type="GO" id="GO:0016791">
    <property type="term" value="F:phosphatase activity"/>
    <property type="evidence" value="ECO:0007669"/>
    <property type="project" value="TreeGrafter"/>
</dbReference>
<dbReference type="GO" id="GO:0000287">
    <property type="term" value="F:magnesium ion binding"/>
    <property type="evidence" value="ECO:0007669"/>
    <property type="project" value="TreeGrafter"/>
</dbReference>
<comment type="caution">
    <text evidence="1">The sequence shown here is derived from an EMBL/GenBank/DDBJ whole genome shotgun (WGS) entry which is preliminary data.</text>
</comment>
<dbReference type="InterPro" id="IPR000150">
    <property type="entry name" value="Cof"/>
</dbReference>
<dbReference type="SFLD" id="SFLDS00003">
    <property type="entry name" value="Haloacid_Dehalogenase"/>
    <property type="match status" value="1"/>
</dbReference>
<dbReference type="GO" id="GO:0005829">
    <property type="term" value="C:cytosol"/>
    <property type="evidence" value="ECO:0007669"/>
    <property type="project" value="TreeGrafter"/>
</dbReference>
<proteinExistence type="predicted"/>
<dbReference type="Gene3D" id="3.30.1240.10">
    <property type="match status" value="1"/>
</dbReference>
<name>A0A412G4N2_9FIRM</name>
<dbReference type="Proteomes" id="UP000284178">
    <property type="component" value="Unassembled WGS sequence"/>
</dbReference>
<dbReference type="AlphaFoldDB" id="A0A412G4N2"/>
<dbReference type="RefSeq" id="WP_117894346.1">
    <property type="nucleotide sequence ID" value="NZ_CABJCV010000004.1"/>
</dbReference>
<reference evidence="1 2" key="1">
    <citation type="submission" date="2018-08" db="EMBL/GenBank/DDBJ databases">
        <title>A genome reference for cultivated species of the human gut microbiota.</title>
        <authorList>
            <person name="Zou Y."/>
            <person name="Xue W."/>
            <person name="Luo G."/>
        </authorList>
    </citation>
    <scope>NUCLEOTIDE SEQUENCE [LARGE SCALE GENOMIC DNA]</scope>
    <source>
        <strain evidence="1 2">AF24-29</strain>
    </source>
</reference>
<evidence type="ECO:0000313" key="2">
    <source>
        <dbReference type="Proteomes" id="UP000284178"/>
    </source>
</evidence>
<dbReference type="CDD" id="cd07516">
    <property type="entry name" value="HAD_Pase"/>
    <property type="match status" value="1"/>
</dbReference>
<dbReference type="NCBIfam" id="TIGR00099">
    <property type="entry name" value="Cof-subfamily"/>
    <property type="match status" value="1"/>
</dbReference>
<dbReference type="PANTHER" id="PTHR10000:SF8">
    <property type="entry name" value="HAD SUPERFAMILY HYDROLASE-LIKE, TYPE 3"/>
    <property type="match status" value="1"/>
</dbReference>
<dbReference type="SFLD" id="SFLDG01140">
    <property type="entry name" value="C2.B:_Phosphomannomutase_and_P"/>
    <property type="match status" value="1"/>
</dbReference>
<organism evidence="1 2">
    <name type="scientific">Holdemania filiformis</name>
    <dbReference type="NCBI Taxonomy" id="61171"/>
    <lineage>
        <taxon>Bacteria</taxon>
        <taxon>Bacillati</taxon>
        <taxon>Bacillota</taxon>
        <taxon>Erysipelotrichia</taxon>
        <taxon>Erysipelotrichales</taxon>
        <taxon>Erysipelotrichaceae</taxon>
        <taxon>Holdemania</taxon>
    </lineage>
</organism>
<evidence type="ECO:0000313" key="1">
    <source>
        <dbReference type="EMBL" id="RGR75620.1"/>
    </source>
</evidence>
<sequence>MIKMLVFDVDGTLYDLNRHEIPRSCQEAIAKAKRSGLIFVIATGRTHYGLGAALNALEPDYILAVNGAVVADGQGRILAHHDLSLAQVERVNAFCRSHQAGLAWKFLDHCYIYQYPEKIDWLQPQKESDIGPEPFIDCPAQDRHQTVLPQSASVHADPEKVEEVFHDDPELAFLRYSADGYDVVARGMNKAVGLQELIDQLGIARGEVAAFGDNYNDVEMLKLAGTAVAMGNAVDEVKALADYVTTSSDQDGIAHALAHLGCI</sequence>
<dbReference type="PANTHER" id="PTHR10000">
    <property type="entry name" value="PHOSPHOSERINE PHOSPHATASE"/>
    <property type="match status" value="1"/>
</dbReference>
<keyword evidence="2" id="KW-1185">Reference proteome</keyword>
<dbReference type="SUPFAM" id="SSF56784">
    <property type="entry name" value="HAD-like"/>
    <property type="match status" value="1"/>
</dbReference>
<dbReference type="EMBL" id="QRUP01000004">
    <property type="protein sequence ID" value="RGR75620.1"/>
    <property type="molecule type" value="Genomic_DNA"/>
</dbReference>